<dbReference type="GO" id="GO:0050661">
    <property type="term" value="F:NADP binding"/>
    <property type="evidence" value="ECO:0007669"/>
    <property type="project" value="InterPro"/>
</dbReference>
<evidence type="ECO:0000256" key="1">
    <source>
        <dbReference type="ARBA" id="ARBA00001974"/>
    </source>
</evidence>
<proteinExistence type="inferred from homology"/>
<evidence type="ECO:0000256" key="5">
    <source>
        <dbReference type="ARBA" id="ARBA00023002"/>
    </source>
</evidence>
<keyword evidence="3" id="KW-0285">Flavoprotein</keyword>
<gene>
    <name evidence="7" type="ORF">EPUS_00599</name>
</gene>
<dbReference type="GO" id="GO:0004499">
    <property type="term" value="F:N,N-dimethylaniline monooxygenase activity"/>
    <property type="evidence" value="ECO:0007669"/>
    <property type="project" value="InterPro"/>
</dbReference>
<dbReference type="GeneID" id="19235660"/>
<organism evidence="7 8">
    <name type="scientific">Endocarpon pusillum (strain Z07020 / HMAS-L-300199)</name>
    <name type="common">Lichen-forming fungus</name>
    <dbReference type="NCBI Taxonomy" id="1263415"/>
    <lineage>
        <taxon>Eukaryota</taxon>
        <taxon>Fungi</taxon>
        <taxon>Dikarya</taxon>
        <taxon>Ascomycota</taxon>
        <taxon>Pezizomycotina</taxon>
        <taxon>Eurotiomycetes</taxon>
        <taxon>Chaetothyriomycetidae</taxon>
        <taxon>Verrucariales</taxon>
        <taxon>Verrucariaceae</taxon>
        <taxon>Endocarpon</taxon>
    </lineage>
</organism>
<reference evidence="8" key="1">
    <citation type="journal article" date="2014" name="BMC Genomics">
        <title>Genome characteristics reveal the impact of lichenization on lichen-forming fungus Endocarpon pusillum Hedwig (Verrucariales, Ascomycota).</title>
        <authorList>
            <person name="Wang Y.-Y."/>
            <person name="Liu B."/>
            <person name="Zhang X.-Y."/>
            <person name="Zhou Q.-M."/>
            <person name="Zhang T."/>
            <person name="Li H."/>
            <person name="Yu Y.-F."/>
            <person name="Zhang X.-L."/>
            <person name="Hao X.-Y."/>
            <person name="Wang M."/>
            <person name="Wang L."/>
            <person name="Wei J.-C."/>
        </authorList>
    </citation>
    <scope>NUCLEOTIDE SEQUENCE [LARGE SCALE GENOMIC DNA]</scope>
    <source>
        <strain evidence="8">Z07020 / HMAS-L-300199</strain>
    </source>
</reference>
<keyword evidence="4" id="KW-0274">FAD</keyword>
<dbReference type="HOGENOM" id="CLU_006937_6_1_1"/>
<dbReference type="eggNOG" id="KOG1399">
    <property type="taxonomic scope" value="Eukaryota"/>
</dbReference>
<accession>U1HMR8</accession>
<evidence type="ECO:0000313" key="7">
    <source>
        <dbReference type="EMBL" id="ERF71610.1"/>
    </source>
</evidence>
<dbReference type="PANTHER" id="PTHR42877">
    <property type="entry name" value="L-ORNITHINE N(5)-MONOOXYGENASE-RELATED"/>
    <property type="match status" value="1"/>
</dbReference>
<evidence type="ECO:0000256" key="3">
    <source>
        <dbReference type="ARBA" id="ARBA00022630"/>
    </source>
</evidence>
<evidence type="ECO:0000256" key="2">
    <source>
        <dbReference type="ARBA" id="ARBA00010139"/>
    </source>
</evidence>
<dbReference type="Pfam" id="PF00743">
    <property type="entry name" value="FMO-like"/>
    <property type="match status" value="1"/>
</dbReference>
<dbReference type="SUPFAM" id="SSF51905">
    <property type="entry name" value="FAD/NAD(P)-binding domain"/>
    <property type="match status" value="2"/>
</dbReference>
<feature type="region of interest" description="Disordered" evidence="6">
    <location>
        <begin position="506"/>
        <end position="525"/>
    </location>
</feature>
<sequence length="578" mass="65530">MLAEDKYATHSESSARCTCDVPSHNYTYSFEPKHDWTNVYASSAEIKTYFADFAQEYGLHKFIKLSHRMQMARWSEKDGQWHVQVDNLATGETIQNSCHILIHACGYLNKPSWPEIPGIDDYRGKKLHSADYDETISLQGKEVILIGNGSSAAQILPTIQPVVKHVKIFIRSPLWLLPDISSDQRPFTPEEIEKFVQNPNATIKLRKLNETTMNSIFSVYLRDSVLQAQSRELLQSQMKKILNNEYLEEKLIPSFAVGCKRVVPSGFRYLKALLKENVTIVHGAVGSFVETGCTSEDDTVHPSEIIICATGFDTSYIPRYPIIGPNNRNMQEEWASSLDSYMGVAASEFPNMFMFLGPYSPVSNGPTLVAIANVTNLPIPETQADYILSFIDRYQTEPIHSLAPKAAAVDEFKAHVATFMGRAVWSDACRSSHNNHTVNGRVPTTWPGSTLHYLEAMREQRADDWKIVYKGNRFSWLGNGISQTEWDPTSDLAYYIRDRDDGPWGSRWRKTAERSRSGTQPRRELHRQLKLAAKNGAEKNMEDGRKKTDESEQNGTIHHRETGRDGHSWPHRVLAEDA</sequence>
<dbReference type="PANTHER" id="PTHR42877:SF8">
    <property type="entry name" value="MONOOXYGENASE"/>
    <property type="match status" value="1"/>
</dbReference>
<dbReference type="RefSeq" id="XP_007802819.1">
    <property type="nucleotide sequence ID" value="XM_007804628.1"/>
</dbReference>
<comment type="cofactor">
    <cofactor evidence="1">
        <name>FAD</name>
        <dbReference type="ChEBI" id="CHEBI:57692"/>
    </cofactor>
</comment>
<evidence type="ECO:0008006" key="9">
    <source>
        <dbReference type="Google" id="ProtNLM"/>
    </source>
</evidence>
<dbReference type="InterPro" id="IPR051209">
    <property type="entry name" value="FAD-bind_Monooxygenase_sf"/>
</dbReference>
<evidence type="ECO:0000256" key="4">
    <source>
        <dbReference type="ARBA" id="ARBA00022827"/>
    </source>
</evidence>
<dbReference type="Proteomes" id="UP000019373">
    <property type="component" value="Unassembled WGS sequence"/>
</dbReference>
<dbReference type="GO" id="GO:0050660">
    <property type="term" value="F:flavin adenine dinucleotide binding"/>
    <property type="evidence" value="ECO:0007669"/>
    <property type="project" value="InterPro"/>
</dbReference>
<feature type="region of interest" description="Disordered" evidence="6">
    <location>
        <begin position="532"/>
        <end position="578"/>
    </location>
</feature>
<evidence type="ECO:0000256" key="6">
    <source>
        <dbReference type="SAM" id="MobiDB-lite"/>
    </source>
</evidence>
<feature type="compositionally biased region" description="Basic and acidic residues" evidence="6">
    <location>
        <begin position="510"/>
        <end position="525"/>
    </location>
</feature>
<feature type="compositionally biased region" description="Basic and acidic residues" evidence="6">
    <location>
        <begin position="558"/>
        <end position="578"/>
    </location>
</feature>
<dbReference type="Gene3D" id="3.50.50.60">
    <property type="entry name" value="FAD/NAD(P)-binding domain"/>
    <property type="match status" value="2"/>
</dbReference>
<evidence type="ECO:0000313" key="8">
    <source>
        <dbReference type="Proteomes" id="UP000019373"/>
    </source>
</evidence>
<dbReference type="InterPro" id="IPR020946">
    <property type="entry name" value="Flavin_mOase-like"/>
</dbReference>
<keyword evidence="8" id="KW-1185">Reference proteome</keyword>
<comment type="similarity">
    <text evidence="2">Belongs to the FAD-binding monooxygenase family.</text>
</comment>
<protein>
    <recommendedName>
        <fullName evidence="9">Monooxygenase</fullName>
    </recommendedName>
</protein>
<dbReference type="EMBL" id="KE721204">
    <property type="protein sequence ID" value="ERF71610.1"/>
    <property type="molecule type" value="Genomic_DNA"/>
</dbReference>
<keyword evidence="5" id="KW-0560">Oxidoreductase</keyword>
<feature type="compositionally biased region" description="Basic and acidic residues" evidence="6">
    <location>
        <begin position="536"/>
        <end position="550"/>
    </location>
</feature>
<dbReference type="AlphaFoldDB" id="U1HMR8"/>
<dbReference type="OMA" id="HYLEAMR"/>
<name>U1HMR8_ENDPU</name>
<dbReference type="InterPro" id="IPR036188">
    <property type="entry name" value="FAD/NAD-bd_sf"/>
</dbReference>
<dbReference type="OrthoDB" id="74360at2759"/>